<dbReference type="PROSITE" id="PS51186">
    <property type="entry name" value="GNAT"/>
    <property type="match status" value="1"/>
</dbReference>
<evidence type="ECO:0000313" key="2">
    <source>
        <dbReference type="EMBL" id="RZS29822.1"/>
    </source>
</evidence>
<evidence type="ECO:0000313" key="3">
    <source>
        <dbReference type="Proteomes" id="UP000294257"/>
    </source>
</evidence>
<dbReference type="EMBL" id="SGWQ01000018">
    <property type="protein sequence ID" value="RZS29822.1"/>
    <property type="molecule type" value="Genomic_DNA"/>
</dbReference>
<dbReference type="Proteomes" id="UP000294257">
    <property type="component" value="Unassembled WGS sequence"/>
</dbReference>
<dbReference type="GO" id="GO:0016747">
    <property type="term" value="F:acyltransferase activity, transferring groups other than amino-acyl groups"/>
    <property type="evidence" value="ECO:0007669"/>
    <property type="project" value="InterPro"/>
</dbReference>
<organism evidence="2 3">
    <name type="scientific">Herbihabitans rhizosphaerae</name>
    <dbReference type="NCBI Taxonomy" id="1872711"/>
    <lineage>
        <taxon>Bacteria</taxon>
        <taxon>Bacillati</taxon>
        <taxon>Actinomycetota</taxon>
        <taxon>Actinomycetes</taxon>
        <taxon>Pseudonocardiales</taxon>
        <taxon>Pseudonocardiaceae</taxon>
        <taxon>Herbihabitans</taxon>
    </lineage>
</organism>
<dbReference type="Pfam" id="PF00583">
    <property type="entry name" value="Acetyltransf_1"/>
    <property type="match status" value="1"/>
</dbReference>
<comment type="caution">
    <text evidence="2">The sequence shown here is derived from an EMBL/GenBank/DDBJ whole genome shotgun (WGS) entry which is preliminary data.</text>
</comment>
<dbReference type="AlphaFoldDB" id="A0A4Q7KC29"/>
<name>A0A4Q7KC29_9PSEU</name>
<dbReference type="InterPro" id="IPR000182">
    <property type="entry name" value="GNAT_dom"/>
</dbReference>
<dbReference type="Gene3D" id="3.40.630.30">
    <property type="match status" value="1"/>
</dbReference>
<sequence length="259" mass="28503">MAVPTPLNPQTVLERLDDQLRRNARTARPEVRIERADRVVREIGPSWCGILWSDLDEQNADGVIAEQAAYFAGLDRSWEWKHYAHDRPADLPARLAAAGLTPEGEEALMIAEANALPEFGVPDGIELVLANDDDGIRAAVDVHEEVFGGDHTAIEDALLAQRATAPDTLDLVLALADGKPVSACRSEYELGTDFVGLWGGGTLPEWRGRGIYRAMVTFRAKRAIERGFRYLRVDAMPDSRPILARNGFTRIGTTTPYVS</sequence>
<gene>
    <name evidence="2" type="ORF">EV193_11878</name>
</gene>
<dbReference type="CDD" id="cd04301">
    <property type="entry name" value="NAT_SF"/>
    <property type="match status" value="1"/>
</dbReference>
<protein>
    <recommendedName>
        <fullName evidence="1">N-acetyltransferase domain-containing protein</fullName>
    </recommendedName>
</protein>
<feature type="domain" description="N-acetyltransferase" evidence="1">
    <location>
        <begin position="125"/>
        <end position="259"/>
    </location>
</feature>
<evidence type="ECO:0000259" key="1">
    <source>
        <dbReference type="PROSITE" id="PS51186"/>
    </source>
</evidence>
<proteinExistence type="predicted"/>
<accession>A0A4Q7KC29</accession>
<reference evidence="2 3" key="1">
    <citation type="submission" date="2019-02" db="EMBL/GenBank/DDBJ databases">
        <title>Genomic Encyclopedia of Type Strains, Phase IV (KMG-IV): sequencing the most valuable type-strain genomes for metagenomic binning, comparative biology and taxonomic classification.</title>
        <authorList>
            <person name="Goeker M."/>
        </authorList>
    </citation>
    <scope>NUCLEOTIDE SEQUENCE [LARGE SCALE GENOMIC DNA]</scope>
    <source>
        <strain evidence="2 3">DSM 101727</strain>
    </source>
</reference>
<dbReference type="InterPro" id="IPR016181">
    <property type="entry name" value="Acyl_CoA_acyltransferase"/>
</dbReference>
<dbReference type="SUPFAM" id="SSF55729">
    <property type="entry name" value="Acyl-CoA N-acyltransferases (Nat)"/>
    <property type="match status" value="1"/>
</dbReference>
<keyword evidence="3" id="KW-1185">Reference proteome</keyword>